<dbReference type="NCBIfam" id="TIGR01786">
    <property type="entry name" value="TonB-hemlactrns"/>
    <property type="match status" value="1"/>
</dbReference>
<evidence type="ECO:0000256" key="7">
    <source>
        <dbReference type="ARBA" id="ARBA00023077"/>
    </source>
</evidence>
<organism evidence="17 18">
    <name type="scientific">Brevundimonas goettingensis</name>
    <dbReference type="NCBI Taxonomy" id="2774190"/>
    <lineage>
        <taxon>Bacteria</taxon>
        <taxon>Pseudomonadati</taxon>
        <taxon>Pseudomonadota</taxon>
        <taxon>Alphaproteobacteria</taxon>
        <taxon>Caulobacterales</taxon>
        <taxon>Caulobacteraceae</taxon>
        <taxon>Brevundimonas</taxon>
    </lineage>
</organism>
<feature type="chain" id="PRO_5036810676" evidence="14">
    <location>
        <begin position="22"/>
        <end position="769"/>
    </location>
</feature>
<keyword evidence="5 11" id="KW-0812">Transmembrane</keyword>
<dbReference type="PROSITE" id="PS52016">
    <property type="entry name" value="TONB_DEPENDENT_REC_3"/>
    <property type="match status" value="1"/>
</dbReference>
<dbReference type="NCBIfam" id="TIGR01785">
    <property type="entry name" value="TonB-hemin"/>
    <property type="match status" value="1"/>
</dbReference>
<evidence type="ECO:0000256" key="10">
    <source>
        <dbReference type="ARBA" id="ARBA00023237"/>
    </source>
</evidence>
<accession>A0A975C1U9</accession>
<dbReference type="CDD" id="cd01347">
    <property type="entry name" value="ligand_gated_channel"/>
    <property type="match status" value="1"/>
</dbReference>
<dbReference type="InterPro" id="IPR010949">
    <property type="entry name" value="TonB_Hb/transfer/lactofer_rcpt"/>
</dbReference>
<evidence type="ECO:0000256" key="4">
    <source>
        <dbReference type="ARBA" id="ARBA00022452"/>
    </source>
</evidence>
<keyword evidence="3 11" id="KW-0813">Transport</keyword>
<proteinExistence type="inferred from homology"/>
<dbReference type="InterPro" id="IPR000531">
    <property type="entry name" value="Beta-barrel_TonB"/>
</dbReference>
<dbReference type="KEGG" id="bgoe:IFJ75_12060"/>
<keyword evidence="10 11" id="KW-0998">Cell outer membrane</keyword>
<dbReference type="Gene3D" id="2.40.170.20">
    <property type="entry name" value="TonB-dependent receptor, beta-barrel domain"/>
    <property type="match status" value="1"/>
</dbReference>
<evidence type="ECO:0000313" key="18">
    <source>
        <dbReference type="Proteomes" id="UP000663918"/>
    </source>
</evidence>
<feature type="domain" description="TonB-dependent receptor plug" evidence="16">
    <location>
        <begin position="49"/>
        <end position="169"/>
    </location>
</feature>
<feature type="compositionally biased region" description="Low complexity" evidence="13">
    <location>
        <begin position="229"/>
        <end position="239"/>
    </location>
</feature>
<dbReference type="EMBL" id="CP062222">
    <property type="protein sequence ID" value="QTC90022.1"/>
    <property type="molecule type" value="Genomic_DNA"/>
</dbReference>
<gene>
    <name evidence="17" type="ORF">IFJ75_12060</name>
</gene>
<dbReference type="Gene3D" id="2.170.130.10">
    <property type="entry name" value="TonB-dependent receptor, plug domain"/>
    <property type="match status" value="1"/>
</dbReference>
<dbReference type="InterPro" id="IPR012910">
    <property type="entry name" value="Plug_dom"/>
</dbReference>
<dbReference type="InterPro" id="IPR037066">
    <property type="entry name" value="Plug_dom_sf"/>
</dbReference>
<evidence type="ECO:0000313" key="17">
    <source>
        <dbReference type="EMBL" id="QTC90022.1"/>
    </source>
</evidence>
<keyword evidence="9 17" id="KW-0675">Receptor</keyword>
<feature type="signal peptide" evidence="14">
    <location>
        <begin position="1"/>
        <end position="21"/>
    </location>
</feature>
<sequence>MRNLLMITAGLAALVAGSAQAGTGGPAPEDQATQVAPVTVIATRTATPVDEVPATVSVYSAAEIERLLFTDIKDLVKYEPGVSVISQPARFGAAQGTSGRAGNEGFTIRGLGGDRVLMIVDGVRQPDGFVFGAQSVGRGGYSDLDLMKSVEILRGPASALYGSDGVAGAVSFTTKDPEDFLTGGRNFGALARVGYNSADEGMTESLAVAGRAGAVSGMLAYTRRDSSETETNGDTTGEEITSTGGVTYANRTLANPQDNQSDALLAKLVWDFAPNQSLRLTYDGFQSESDYNVLSGRTARTVAATAPTAATAVLGLTANDKTERQRVGLDWRFSDSLGLDQGQVSVYGQDATTRQYTYEDRVLTDRIRDNQFNNKVFGASAWARKTFAAGGFENRVTFGGDWSQTTQEGIRDGTVPPAGETFPTSPFPKTDYTLAGAFVQDEIVLAGGALRIIPALRYDAYELSTDNDPLYVGTRADQDGDHLSPKIGVVWQATSQFQVFANFAEGFKAPTPSQVNNGFTNVSSGYTSIPNPNLRPETSQSVELGVRLRDINAFGGRLATQLVAFQSDYDDFISQQQVSGNFTPTNPAVFQFVNYASVEVHGLEARANVDWDNGLYARFAGAWADGDQTNAGVKTALPTIDPIKLVWGLGYNAPTGVWGVEGLLTWSAGKDHADTNGLTCYGATGVGCLVNEEFAIVDLTAHWNVTDQVTARVGVFNVFDTTYSWWSDVRGVARVQDPATTAVGIMDPLSANAYTQPGRNIGISLSLRL</sequence>
<evidence type="ECO:0000256" key="2">
    <source>
        <dbReference type="ARBA" id="ARBA00009810"/>
    </source>
</evidence>
<keyword evidence="4 11" id="KW-1134">Transmembrane beta strand</keyword>
<evidence type="ECO:0000256" key="14">
    <source>
        <dbReference type="SAM" id="SignalP"/>
    </source>
</evidence>
<name>A0A975C1U9_9CAUL</name>
<feature type="region of interest" description="Disordered" evidence="13">
    <location>
        <begin position="222"/>
        <end position="242"/>
    </location>
</feature>
<comment type="subcellular location">
    <subcellularLocation>
        <location evidence="1 11">Cell outer membrane</location>
        <topology evidence="1 11">Multi-pass membrane protein</topology>
    </subcellularLocation>
</comment>
<dbReference type="GO" id="GO:0015344">
    <property type="term" value="F:siderophore uptake transmembrane transporter activity"/>
    <property type="evidence" value="ECO:0007669"/>
    <property type="project" value="TreeGrafter"/>
</dbReference>
<evidence type="ECO:0000256" key="5">
    <source>
        <dbReference type="ARBA" id="ARBA00022692"/>
    </source>
</evidence>
<dbReference type="InterPro" id="IPR036942">
    <property type="entry name" value="Beta-barrel_TonB_sf"/>
</dbReference>
<dbReference type="GO" id="GO:0015232">
    <property type="term" value="F:heme transmembrane transporter activity"/>
    <property type="evidence" value="ECO:0007669"/>
    <property type="project" value="InterPro"/>
</dbReference>
<keyword evidence="6 14" id="KW-0732">Signal</keyword>
<dbReference type="Proteomes" id="UP000663918">
    <property type="component" value="Chromosome"/>
</dbReference>
<evidence type="ECO:0000259" key="15">
    <source>
        <dbReference type="Pfam" id="PF00593"/>
    </source>
</evidence>
<dbReference type="GO" id="GO:0044718">
    <property type="term" value="P:siderophore transmembrane transport"/>
    <property type="evidence" value="ECO:0007669"/>
    <property type="project" value="TreeGrafter"/>
</dbReference>
<dbReference type="AlphaFoldDB" id="A0A975C1U9"/>
<protein>
    <submittedName>
        <fullName evidence="17">TonB-dependent hemoglobin/transferrin/lactoferrin family receptor</fullName>
    </submittedName>
</protein>
<evidence type="ECO:0000259" key="16">
    <source>
        <dbReference type="Pfam" id="PF07715"/>
    </source>
</evidence>
<evidence type="ECO:0000256" key="3">
    <source>
        <dbReference type="ARBA" id="ARBA00022448"/>
    </source>
</evidence>
<reference evidence="17" key="1">
    <citation type="submission" date="2020-09" db="EMBL/GenBank/DDBJ databases">
        <title>Brevundimonas sp. LVF2 isolated from a puddle in Goettingen, Germany.</title>
        <authorList>
            <person name="Friedrich I."/>
            <person name="Klassen A."/>
            <person name="Hannes N."/>
            <person name="Schneider D."/>
            <person name="Hertel R."/>
            <person name="Daniel R."/>
        </authorList>
    </citation>
    <scope>NUCLEOTIDE SEQUENCE</scope>
    <source>
        <strain evidence="17">LVF2</strain>
    </source>
</reference>
<evidence type="ECO:0000256" key="9">
    <source>
        <dbReference type="ARBA" id="ARBA00023170"/>
    </source>
</evidence>
<evidence type="ECO:0000256" key="1">
    <source>
        <dbReference type="ARBA" id="ARBA00004571"/>
    </source>
</evidence>
<keyword evidence="8 11" id="KW-0472">Membrane</keyword>
<dbReference type="GO" id="GO:0009279">
    <property type="term" value="C:cell outer membrane"/>
    <property type="evidence" value="ECO:0007669"/>
    <property type="project" value="UniProtKB-SubCell"/>
</dbReference>
<dbReference type="RefSeq" id="WP_225896802.1">
    <property type="nucleotide sequence ID" value="NZ_CP062222.1"/>
</dbReference>
<evidence type="ECO:0000256" key="12">
    <source>
        <dbReference type="RuleBase" id="RU003357"/>
    </source>
</evidence>
<evidence type="ECO:0000256" key="8">
    <source>
        <dbReference type="ARBA" id="ARBA00023136"/>
    </source>
</evidence>
<dbReference type="PANTHER" id="PTHR30069">
    <property type="entry name" value="TONB-DEPENDENT OUTER MEMBRANE RECEPTOR"/>
    <property type="match status" value="1"/>
</dbReference>
<dbReference type="SUPFAM" id="SSF56935">
    <property type="entry name" value="Porins"/>
    <property type="match status" value="1"/>
</dbReference>
<keyword evidence="18" id="KW-1185">Reference proteome</keyword>
<dbReference type="Pfam" id="PF07715">
    <property type="entry name" value="Plug"/>
    <property type="match status" value="1"/>
</dbReference>
<feature type="domain" description="TonB-dependent receptor-like beta-barrel" evidence="15">
    <location>
        <begin position="276"/>
        <end position="718"/>
    </location>
</feature>
<keyword evidence="7 12" id="KW-0798">TonB box</keyword>
<dbReference type="InterPro" id="IPR011276">
    <property type="entry name" value="TonB_haem/Hb_rcpt"/>
</dbReference>
<dbReference type="PANTHER" id="PTHR30069:SF29">
    <property type="entry name" value="HEMOGLOBIN AND HEMOGLOBIN-HAPTOGLOBIN-BINDING PROTEIN 1-RELATED"/>
    <property type="match status" value="1"/>
</dbReference>
<comment type="similarity">
    <text evidence="2 11 12">Belongs to the TonB-dependent receptor family.</text>
</comment>
<dbReference type="Pfam" id="PF00593">
    <property type="entry name" value="TonB_dep_Rec_b-barrel"/>
    <property type="match status" value="1"/>
</dbReference>
<evidence type="ECO:0000256" key="13">
    <source>
        <dbReference type="SAM" id="MobiDB-lite"/>
    </source>
</evidence>
<dbReference type="InterPro" id="IPR039426">
    <property type="entry name" value="TonB-dep_rcpt-like"/>
</dbReference>
<evidence type="ECO:0000256" key="6">
    <source>
        <dbReference type="ARBA" id="ARBA00022729"/>
    </source>
</evidence>
<evidence type="ECO:0000256" key="11">
    <source>
        <dbReference type="PROSITE-ProRule" id="PRU01360"/>
    </source>
</evidence>